<evidence type="ECO:0000313" key="4">
    <source>
        <dbReference type="Proteomes" id="UP001219567"/>
    </source>
</evidence>
<name>A0AAJ5YTX1_9BASI</name>
<evidence type="ECO:0000313" key="3">
    <source>
        <dbReference type="EMBL" id="WFC99320.1"/>
    </source>
</evidence>
<evidence type="ECO:0000256" key="1">
    <source>
        <dbReference type="ARBA" id="ARBA00009797"/>
    </source>
</evidence>
<evidence type="ECO:0008006" key="5">
    <source>
        <dbReference type="Google" id="ProtNLM"/>
    </source>
</evidence>
<dbReference type="GO" id="GO:0045145">
    <property type="term" value="F:single-stranded DNA 5'-3' DNA exonuclease activity"/>
    <property type="evidence" value="ECO:0007669"/>
    <property type="project" value="InterPro"/>
</dbReference>
<dbReference type="EMBL" id="CP119944">
    <property type="protein sequence ID" value="WFC99320.1"/>
    <property type="molecule type" value="Genomic_DNA"/>
</dbReference>
<dbReference type="GO" id="GO:0005739">
    <property type="term" value="C:mitochondrion"/>
    <property type="evidence" value="ECO:0007669"/>
    <property type="project" value="TreeGrafter"/>
</dbReference>
<dbReference type="InterPro" id="IPR019190">
    <property type="entry name" value="EXOV"/>
</dbReference>
<protein>
    <recommendedName>
        <fullName evidence="5">Defects in morphology protein 1</fullName>
    </recommendedName>
</protein>
<keyword evidence="4" id="KW-1185">Reference proteome</keyword>
<organism evidence="3 4">
    <name type="scientific">Malassezia yamatoensis</name>
    <dbReference type="NCBI Taxonomy" id="253288"/>
    <lineage>
        <taxon>Eukaryota</taxon>
        <taxon>Fungi</taxon>
        <taxon>Dikarya</taxon>
        <taxon>Basidiomycota</taxon>
        <taxon>Ustilaginomycotina</taxon>
        <taxon>Malasseziomycetes</taxon>
        <taxon>Malasseziales</taxon>
        <taxon>Malasseziaceae</taxon>
        <taxon>Malassezia</taxon>
    </lineage>
</organism>
<dbReference type="GO" id="GO:0005634">
    <property type="term" value="C:nucleus"/>
    <property type="evidence" value="ECO:0007669"/>
    <property type="project" value="TreeGrafter"/>
</dbReference>
<comment type="similarity">
    <text evidence="1">Belongs to the EXO5 family.</text>
</comment>
<dbReference type="Proteomes" id="UP001219567">
    <property type="component" value="Chromosome 2"/>
</dbReference>
<dbReference type="Pfam" id="PF09810">
    <property type="entry name" value="Exo5"/>
    <property type="match status" value="1"/>
</dbReference>
<dbReference type="AlphaFoldDB" id="A0AAJ5YTX1"/>
<accession>A0AAJ5YTX1</accession>
<proteinExistence type="inferred from homology"/>
<evidence type="ECO:0000256" key="2">
    <source>
        <dbReference type="SAM" id="MobiDB-lite"/>
    </source>
</evidence>
<feature type="region of interest" description="Disordered" evidence="2">
    <location>
        <begin position="42"/>
        <end position="66"/>
    </location>
</feature>
<dbReference type="PANTHER" id="PTHR14464">
    <property type="entry name" value="EXONUCLEASE V"/>
    <property type="match status" value="1"/>
</dbReference>
<reference evidence="3 4" key="1">
    <citation type="submission" date="2023-03" db="EMBL/GenBank/DDBJ databases">
        <title>Mating type loci evolution in Malassezia.</title>
        <authorList>
            <person name="Coelho M.A."/>
        </authorList>
    </citation>
    <scope>NUCLEOTIDE SEQUENCE [LARGE SCALE GENOMIC DNA]</scope>
    <source>
        <strain evidence="3 4">CBS 9725</strain>
    </source>
</reference>
<gene>
    <name evidence="3" type="ORF">MYAM1_002064</name>
</gene>
<dbReference type="PANTHER" id="PTHR14464:SF4">
    <property type="entry name" value="EXONUCLEASE V"/>
    <property type="match status" value="1"/>
</dbReference>
<sequence>MAMARQARALQQSRLWEEGLGVVEVKIRRSSHVRQYTRNPARRRIGDVGKQAPKSTYRSAEPPRSLTEHVDRKRVLSVTDLVAGSWCEYAYLYNVLAQSHLPLPLRPSSITTPEGNVLTPSWAKLQQREEIMQRGAEVHDVLERQVQPIRVEFRLVTPGDRWALQLLQFASGIAAARNSGCAREIPVFGYVHGRLVRGVIDEIRRQTSTLQLSDTKTRKSWRLPTEADQIQAKLQLMLYKRLADGLYLGITGQETKYMDRYAEPVVLQDLCASLNLDIDSPLSTEFTEDVRTMIETTSTPWSLSEVSSLTLRTIFALARQALDQNATIHIRNRLEIAYVRPDQDATPVGSSLFDAQPELLQDYLDKVFLLFDGLRAPEGVGIQATRRCESCAWREGCEWRERQANKALAKTQTCIVQTSVASDDSLWDEFDIPEQQLTLLDW</sequence>
<dbReference type="GO" id="GO:0036297">
    <property type="term" value="P:interstrand cross-link repair"/>
    <property type="evidence" value="ECO:0007669"/>
    <property type="project" value="TreeGrafter"/>
</dbReference>